<comment type="similarity">
    <text evidence="1">Belongs to the short-chain dehydrogenases/reductases (SDR) family.</text>
</comment>
<accession>A0ABS7Q9V1</accession>
<sequence length="237" mass="23935">MDIEGRRILLPGATGVIGGALAERLHAHGARLAMTGRDPAALARVAAACGGPPTRVVDAYDLDGCARAPEWAADGLGGLDTVIVCIGVAGFGPVPTVSDAVAEHLFTVNALAPMALLRASLAFLPRGGALAAVTGAVVDTPTAGMADYTASKAALSAWLSAVRREQRRAGVAVLDVRLPHVESGFSQRAVAGGAPSLPQGLPVNEAVDVLIEALTADPPPGEPRPDRPHGATGRPHA</sequence>
<dbReference type="InterPro" id="IPR002347">
    <property type="entry name" value="SDR_fam"/>
</dbReference>
<dbReference type="InterPro" id="IPR036291">
    <property type="entry name" value="NAD(P)-bd_dom_sf"/>
</dbReference>
<evidence type="ECO:0000256" key="1">
    <source>
        <dbReference type="ARBA" id="ARBA00006484"/>
    </source>
</evidence>
<dbReference type="Pfam" id="PF00106">
    <property type="entry name" value="adh_short"/>
    <property type="match status" value="1"/>
</dbReference>
<comment type="caution">
    <text evidence="4">The sequence shown here is derived from an EMBL/GenBank/DDBJ whole genome shotgun (WGS) entry which is preliminary data.</text>
</comment>
<reference evidence="4 5" key="1">
    <citation type="submission" date="2021-08" db="EMBL/GenBank/DDBJ databases">
        <title>WGS of actinomycetes from Thailand.</title>
        <authorList>
            <person name="Thawai C."/>
        </authorList>
    </citation>
    <scope>NUCLEOTIDE SEQUENCE [LARGE SCALE GENOMIC DNA]</scope>
    <source>
        <strain evidence="4 5">PLK6-54</strain>
    </source>
</reference>
<dbReference type="PANTHER" id="PTHR44196">
    <property type="entry name" value="DEHYDROGENASE/REDUCTASE SDR FAMILY MEMBER 7B"/>
    <property type="match status" value="1"/>
</dbReference>
<dbReference type="Gene3D" id="3.40.50.720">
    <property type="entry name" value="NAD(P)-binding Rossmann-like Domain"/>
    <property type="match status" value="1"/>
</dbReference>
<dbReference type="SUPFAM" id="SSF51735">
    <property type="entry name" value="NAD(P)-binding Rossmann-fold domains"/>
    <property type="match status" value="1"/>
</dbReference>
<dbReference type="RefSeq" id="WP_222964460.1">
    <property type="nucleotide sequence ID" value="NZ_JAINZZ010000025.1"/>
</dbReference>
<dbReference type="Proteomes" id="UP000778578">
    <property type="component" value="Unassembled WGS sequence"/>
</dbReference>
<evidence type="ECO:0000313" key="5">
    <source>
        <dbReference type="Proteomes" id="UP000778578"/>
    </source>
</evidence>
<evidence type="ECO:0000256" key="2">
    <source>
        <dbReference type="ARBA" id="ARBA00023002"/>
    </source>
</evidence>
<dbReference type="PRINTS" id="PR00081">
    <property type="entry name" value="GDHRDH"/>
</dbReference>
<evidence type="ECO:0000313" key="4">
    <source>
        <dbReference type="EMBL" id="MBY8879926.1"/>
    </source>
</evidence>
<keyword evidence="5" id="KW-1185">Reference proteome</keyword>
<dbReference type="PANTHER" id="PTHR44196:SF1">
    <property type="entry name" value="DEHYDROGENASE_REDUCTASE SDR FAMILY MEMBER 7B"/>
    <property type="match status" value="1"/>
</dbReference>
<feature type="region of interest" description="Disordered" evidence="3">
    <location>
        <begin position="215"/>
        <end position="237"/>
    </location>
</feature>
<dbReference type="EMBL" id="JAINZZ010000025">
    <property type="protein sequence ID" value="MBY8879926.1"/>
    <property type="molecule type" value="Genomic_DNA"/>
</dbReference>
<dbReference type="CDD" id="cd05233">
    <property type="entry name" value="SDR_c"/>
    <property type="match status" value="1"/>
</dbReference>
<protein>
    <submittedName>
        <fullName evidence="4">SDR family oxidoreductase</fullName>
    </submittedName>
</protein>
<keyword evidence="2" id="KW-0560">Oxidoreductase</keyword>
<gene>
    <name evidence="4" type="ORF">K7862_20150</name>
</gene>
<evidence type="ECO:0000256" key="3">
    <source>
        <dbReference type="SAM" id="MobiDB-lite"/>
    </source>
</evidence>
<proteinExistence type="inferred from homology"/>
<name>A0ABS7Q9V1_9ACTN</name>
<organism evidence="4 5">
    <name type="scientific">Actinacidiphila acidipaludis</name>
    <dbReference type="NCBI Taxonomy" id="2873382"/>
    <lineage>
        <taxon>Bacteria</taxon>
        <taxon>Bacillati</taxon>
        <taxon>Actinomycetota</taxon>
        <taxon>Actinomycetes</taxon>
        <taxon>Kitasatosporales</taxon>
        <taxon>Streptomycetaceae</taxon>
        <taxon>Actinacidiphila</taxon>
    </lineage>
</organism>